<dbReference type="Proteomes" id="UP000007879">
    <property type="component" value="Unassembled WGS sequence"/>
</dbReference>
<dbReference type="InterPro" id="IPR026791">
    <property type="entry name" value="DOCK"/>
</dbReference>
<protein>
    <submittedName>
        <fullName evidence="1">Uncharacterized protein</fullName>
    </submittedName>
</protein>
<reference evidence="1" key="2">
    <citation type="submission" date="2024-06" db="UniProtKB">
        <authorList>
            <consortium name="EnsemblMetazoa"/>
        </authorList>
    </citation>
    <scope>IDENTIFICATION</scope>
</reference>
<dbReference type="GeneID" id="109592519"/>
<dbReference type="RefSeq" id="XP_019863509.1">
    <property type="nucleotide sequence ID" value="XM_020007950.1"/>
</dbReference>
<sequence>MKISEDFHIDFNESESLIRDDTESTDDTDINKLARTTNQALFSVTFPHPEVFIVARIEKVLQGGISTCTEPYMKPTDSLKMVDKFSKQVTSVRERLGQYRMPFAWAAKYGTCTCITINGHQLMFILSCIHVST</sequence>
<dbReference type="AlphaFoldDB" id="A0AAN0K1V6"/>
<dbReference type="KEGG" id="aqu:109592519"/>
<dbReference type="PANTHER" id="PTHR23317">
    <property type="entry name" value="DEDICATOR OF CYTOKINESIS DOCK"/>
    <property type="match status" value="1"/>
</dbReference>
<reference evidence="2" key="1">
    <citation type="journal article" date="2010" name="Nature">
        <title>The Amphimedon queenslandica genome and the evolution of animal complexity.</title>
        <authorList>
            <person name="Srivastava M."/>
            <person name="Simakov O."/>
            <person name="Chapman J."/>
            <person name="Fahey B."/>
            <person name="Gauthier M.E."/>
            <person name="Mitros T."/>
            <person name="Richards G.S."/>
            <person name="Conaco C."/>
            <person name="Dacre M."/>
            <person name="Hellsten U."/>
            <person name="Larroux C."/>
            <person name="Putnam N.H."/>
            <person name="Stanke M."/>
            <person name="Adamska M."/>
            <person name="Darling A."/>
            <person name="Degnan S.M."/>
            <person name="Oakley T.H."/>
            <person name="Plachetzki D.C."/>
            <person name="Zhai Y."/>
            <person name="Adamski M."/>
            <person name="Calcino A."/>
            <person name="Cummins S.F."/>
            <person name="Goodstein D.M."/>
            <person name="Harris C."/>
            <person name="Jackson D.J."/>
            <person name="Leys S.P."/>
            <person name="Shu S."/>
            <person name="Woodcroft B.J."/>
            <person name="Vervoort M."/>
            <person name="Kosik K.S."/>
            <person name="Manning G."/>
            <person name="Degnan B.M."/>
            <person name="Rokhsar D.S."/>
        </authorList>
    </citation>
    <scope>NUCLEOTIDE SEQUENCE [LARGE SCALE GENOMIC DNA]</scope>
</reference>
<organism evidence="1 2">
    <name type="scientific">Amphimedon queenslandica</name>
    <name type="common">Sponge</name>
    <dbReference type="NCBI Taxonomy" id="400682"/>
    <lineage>
        <taxon>Eukaryota</taxon>
        <taxon>Metazoa</taxon>
        <taxon>Porifera</taxon>
        <taxon>Demospongiae</taxon>
        <taxon>Heteroscleromorpha</taxon>
        <taxon>Haplosclerida</taxon>
        <taxon>Niphatidae</taxon>
        <taxon>Amphimedon</taxon>
    </lineage>
</organism>
<name>A0AAN0K1V6_AMPQE</name>
<dbReference type="GO" id="GO:0005085">
    <property type="term" value="F:guanyl-nucleotide exchange factor activity"/>
    <property type="evidence" value="ECO:0007669"/>
    <property type="project" value="InterPro"/>
</dbReference>
<dbReference type="PANTHER" id="PTHR23317:SF26">
    <property type="entry name" value="ZIZIMIN, ISOFORM K"/>
    <property type="match status" value="1"/>
</dbReference>
<dbReference type="GO" id="GO:0007264">
    <property type="term" value="P:small GTPase-mediated signal transduction"/>
    <property type="evidence" value="ECO:0007669"/>
    <property type="project" value="InterPro"/>
</dbReference>
<proteinExistence type="predicted"/>
<evidence type="ECO:0000313" key="2">
    <source>
        <dbReference type="Proteomes" id="UP000007879"/>
    </source>
</evidence>
<keyword evidence="2" id="KW-1185">Reference proteome</keyword>
<dbReference type="EnsemblMetazoa" id="XM_020007950.1">
    <property type="protein sequence ID" value="XP_019863509.1"/>
    <property type="gene ID" value="LOC109592519"/>
</dbReference>
<accession>A0AAN0K1V6</accession>
<evidence type="ECO:0000313" key="1">
    <source>
        <dbReference type="EnsemblMetazoa" id="XP_019863509.1"/>
    </source>
</evidence>